<organism evidence="5 6">
    <name type="scientific">Clavelina lepadiformis</name>
    <name type="common">Light-bulb sea squirt</name>
    <name type="synonym">Ascidia lepadiformis</name>
    <dbReference type="NCBI Taxonomy" id="159417"/>
    <lineage>
        <taxon>Eukaryota</taxon>
        <taxon>Metazoa</taxon>
        <taxon>Chordata</taxon>
        <taxon>Tunicata</taxon>
        <taxon>Ascidiacea</taxon>
        <taxon>Aplousobranchia</taxon>
        <taxon>Clavelinidae</taxon>
        <taxon>Clavelina</taxon>
    </lineage>
</organism>
<dbReference type="PANTHER" id="PTHR17008:SF1">
    <property type="entry name" value="MEIOSIS EXPRESSED GENE 1 PROTEIN HOMOLOG"/>
    <property type="match status" value="1"/>
</dbReference>
<name>A0ABP0EXP9_CLALP</name>
<keyword evidence="4" id="KW-0812">Transmembrane</keyword>
<keyword evidence="4" id="KW-0472">Membrane</keyword>
<gene>
    <name evidence="5" type="ORF">CVLEPA_LOCUS176</name>
</gene>
<evidence type="ECO:0000256" key="2">
    <source>
        <dbReference type="ARBA" id="ARBA00008514"/>
    </source>
</evidence>
<evidence type="ECO:0008006" key="7">
    <source>
        <dbReference type="Google" id="ProtNLM"/>
    </source>
</evidence>
<feature type="transmembrane region" description="Helical" evidence="4">
    <location>
        <begin position="88"/>
        <end position="108"/>
    </location>
</feature>
<reference evidence="5 6" key="1">
    <citation type="submission" date="2024-02" db="EMBL/GenBank/DDBJ databases">
        <authorList>
            <person name="Daric V."/>
            <person name="Darras S."/>
        </authorList>
    </citation>
    <scope>NUCLEOTIDE SEQUENCE [LARGE SCALE GENOMIC DNA]</scope>
</reference>
<evidence type="ECO:0000256" key="1">
    <source>
        <dbReference type="ARBA" id="ARBA00003351"/>
    </source>
</evidence>
<sequence length="119" mass="14178">MASVSVEQMGDGPKPKSMVRAKRWDDEVENAYRFQTAGYRDEIEYKIIKKTEAERWPVGPGYVKKLQRRDGTFYYYNRKRECQDKENLHALLILILSVPYVRLFYNLIGEPRRKVIVFL</sequence>
<evidence type="ECO:0000313" key="6">
    <source>
        <dbReference type="Proteomes" id="UP001642483"/>
    </source>
</evidence>
<comment type="similarity">
    <text evidence="2">Belongs to the MEIG1 family.</text>
</comment>
<dbReference type="Proteomes" id="UP001642483">
    <property type="component" value="Unassembled WGS sequence"/>
</dbReference>
<dbReference type="InterPro" id="IPR020186">
    <property type="entry name" value="Meiosis-expressed_gene_1"/>
</dbReference>
<protein>
    <recommendedName>
        <fullName evidence="7">Meiosis expressed gene 1 protein homolog</fullName>
    </recommendedName>
</protein>
<evidence type="ECO:0000313" key="5">
    <source>
        <dbReference type="EMBL" id="CAK8671158.1"/>
    </source>
</evidence>
<comment type="function">
    <text evidence="1">Essential for spermiogenesis.</text>
</comment>
<feature type="region of interest" description="Disordered" evidence="3">
    <location>
        <begin position="1"/>
        <end position="20"/>
    </location>
</feature>
<dbReference type="EMBL" id="CAWYQH010000001">
    <property type="protein sequence ID" value="CAK8671158.1"/>
    <property type="molecule type" value="Genomic_DNA"/>
</dbReference>
<dbReference type="PANTHER" id="PTHR17008">
    <property type="entry name" value="MEIOSIS-EXPRESSED GENE 1 PROTEIN"/>
    <property type="match status" value="1"/>
</dbReference>
<accession>A0ABP0EXP9</accession>
<dbReference type="Pfam" id="PF15163">
    <property type="entry name" value="Meiosis_expr"/>
    <property type="match status" value="1"/>
</dbReference>
<keyword evidence="6" id="KW-1185">Reference proteome</keyword>
<comment type="caution">
    <text evidence="5">The sequence shown here is derived from an EMBL/GenBank/DDBJ whole genome shotgun (WGS) entry which is preliminary data.</text>
</comment>
<keyword evidence="4" id="KW-1133">Transmembrane helix</keyword>
<evidence type="ECO:0000256" key="4">
    <source>
        <dbReference type="SAM" id="Phobius"/>
    </source>
</evidence>
<proteinExistence type="inferred from homology"/>
<evidence type="ECO:0000256" key="3">
    <source>
        <dbReference type="SAM" id="MobiDB-lite"/>
    </source>
</evidence>